<dbReference type="InterPro" id="IPR005373">
    <property type="entry name" value="PHAF1"/>
</dbReference>
<dbReference type="PANTHER" id="PTHR13465">
    <property type="entry name" value="UPF0183 PROTEIN"/>
    <property type="match status" value="1"/>
</dbReference>
<dbReference type="InterPro" id="IPR039156">
    <property type="entry name" value="PHAF1/BROMI"/>
</dbReference>
<protein>
    <submittedName>
        <fullName evidence="2">Uncharacterized protein</fullName>
    </submittedName>
</protein>
<reference evidence="2 3" key="1">
    <citation type="submission" date="2013-11" db="EMBL/GenBank/DDBJ databases">
        <title>Draft genome of the bovine lungworm Dictyocaulus viviparus.</title>
        <authorList>
            <person name="Mitreva M."/>
        </authorList>
    </citation>
    <scope>NUCLEOTIDE SEQUENCE [LARGE SCALE GENOMIC DNA]</scope>
    <source>
        <strain evidence="2 3">HannoverDv2000</strain>
    </source>
</reference>
<dbReference type="PANTHER" id="PTHR13465:SF2">
    <property type="entry name" value="PHAGOSOME ASSEMBLY FACTOR 1"/>
    <property type="match status" value="1"/>
</dbReference>
<accession>A0A0D8XZA8</accession>
<gene>
    <name evidence="2" type="ORF">DICVIV_03871</name>
</gene>
<keyword evidence="3" id="KW-1185">Reference proteome</keyword>
<dbReference type="OrthoDB" id="411211at2759"/>
<dbReference type="AlphaFoldDB" id="A0A0D8XZA8"/>
<comment type="similarity">
    <text evidence="1">Belongs to the PHAF1 family.</text>
</comment>
<organism evidence="2 3">
    <name type="scientific">Dictyocaulus viviparus</name>
    <name type="common">Bovine lungworm</name>
    <dbReference type="NCBI Taxonomy" id="29172"/>
    <lineage>
        <taxon>Eukaryota</taxon>
        <taxon>Metazoa</taxon>
        <taxon>Ecdysozoa</taxon>
        <taxon>Nematoda</taxon>
        <taxon>Chromadorea</taxon>
        <taxon>Rhabditida</taxon>
        <taxon>Rhabditina</taxon>
        <taxon>Rhabditomorpha</taxon>
        <taxon>Strongyloidea</taxon>
        <taxon>Metastrongylidae</taxon>
        <taxon>Dictyocaulus</taxon>
    </lineage>
</organism>
<proteinExistence type="inferred from homology"/>
<dbReference type="GO" id="GO:0043001">
    <property type="term" value="P:Golgi to plasma membrane protein transport"/>
    <property type="evidence" value="ECO:0007669"/>
    <property type="project" value="TreeGrafter"/>
</dbReference>
<evidence type="ECO:0000313" key="3">
    <source>
        <dbReference type="Proteomes" id="UP000053766"/>
    </source>
</evidence>
<name>A0A0D8XZA8_DICVI</name>
<sequence>MLSTYKLAQENSSAALDSFLRVKHDDLIGSDNPGIMLQVEWYLTKTELLNNSSHSFIHMSNVRTRKTVVHSMKAAPFTHSRVRKRFCRARRKFWVDLITFTDVLFDFVTKRVIKIVMHTNMPGHYDFTIYARCEFRVTFDGNDTTVITTASKDYCPYYKYNRIFDKV</sequence>
<dbReference type="Pfam" id="PF03676">
    <property type="entry name" value="PHAF1"/>
    <property type="match status" value="1"/>
</dbReference>
<dbReference type="GO" id="GO:0005802">
    <property type="term" value="C:trans-Golgi network"/>
    <property type="evidence" value="ECO:0007669"/>
    <property type="project" value="TreeGrafter"/>
</dbReference>
<dbReference type="Proteomes" id="UP000053766">
    <property type="component" value="Unassembled WGS sequence"/>
</dbReference>
<reference evidence="3" key="2">
    <citation type="journal article" date="2016" name="Sci. Rep.">
        <title>Dictyocaulus viviparus genome, variome and transcriptome elucidate lungworm biology and support future intervention.</title>
        <authorList>
            <person name="McNulty S.N."/>
            <person name="Strube C."/>
            <person name="Rosa B.A."/>
            <person name="Martin J.C."/>
            <person name="Tyagi R."/>
            <person name="Choi Y.J."/>
            <person name="Wang Q."/>
            <person name="Hallsworth Pepin K."/>
            <person name="Zhang X."/>
            <person name="Ozersky P."/>
            <person name="Wilson R.K."/>
            <person name="Sternberg P.W."/>
            <person name="Gasser R.B."/>
            <person name="Mitreva M."/>
        </authorList>
    </citation>
    <scope>NUCLEOTIDE SEQUENCE [LARGE SCALE GENOMIC DNA]</scope>
    <source>
        <strain evidence="3">HannoverDv2000</strain>
    </source>
</reference>
<evidence type="ECO:0000256" key="1">
    <source>
        <dbReference type="ARBA" id="ARBA00024339"/>
    </source>
</evidence>
<dbReference type="STRING" id="29172.A0A0D8XZA8"/>
<dbReference type="EMBL" id="KN716218">
    <property type="protein sequence ID" value="KJH49998.1"/>
    <property type="molecule type" value="Genomic_DNA"/>
</dbReference>
<evidence type="ECO:0000313" key="2">
    <source>
        <dbReference type="EMBL" id="KJH49998.1"/>
    </source>
</evidence>